<evidence type="ECO:0000313" key="3">
    <source>
        <dbReference type="EMBL" id="KAH0920186.1"/>
    </source>
</evidence>
<dbReference type="InterPro" id="IPR036898">
    <property type="entry name" value="RNA_pol_Rpb7-like_N_sf"/>
</dbReference>
<sequence length="115" mass="12809">MMEGLKMADTELMVYIHPSKCGNVFNAVCRELSSLLFQFVPLFSSKYDETLDGVLLAFDFTMKSKGAKVLAGLNPYFGVKVESSLLLFNPKPNNLVEGKAVKLFMLQTSNNFLES</sequence>
<keyword evidence="4" id="KW-1185">Reference proteome</keyword>
<keyword evidence="2" id="KW-0804">Transcription</keyword>
<keyword evidence="1" id="KW-0240">DNA-directed RNA polymerase</keyword>
<evidence type="ECO:0000256" key="2">
    <source>
        <dbReference type="ARBA" id="ARBA00023163"/>
    </source>
</evidence>
<comment type="caution">
    <text evidence="3">The sequence shown here is derived from an EMBL/GenBank/DDBJ whole genome shotgun (WGS) entry which is preliminary data.</text>
</comment>
<gene>
    <name evidence="3" type="ORF">HID58_027846</name>
</gene>
<dbReference type="Gene3D" id="3.30.1490.120">
    <property type="entry name" value="RNA polymerase Rpb7-like, N-terminal domain"/>
    <property type="match status" value="1"/>
</dbReference>
<dbReference type="EMBL" id="JAGKQM010000007">
    <property type="protein sequence ID" value="KAH0920186.1"/>
    <property type="molecule type" value="Genomic_DNA"/>
</dbReference>
<evidence type="ECO:0000256" key="1">
    <source>
        <dbReference type="ARBA" id="ARBA00022478"/>
    </source>
</evidence>
<protein>
    <submittedName>
        <fullName evidence="3">Uncharacterized protein</fullName>
    </submittedName>
</protein>
<dbReference type="Proteomes" id="UP000824890">
    <property type="component" value="Unassembled WGS sequence"/>
</dbReference>
<proteinExistence type="predicted"/>
<accession>A0ABQ8CT08</accession>
<reference evidence="3 4" key="1">
    <citation type="submission" date="2021-05" db="EMBL/GenBank/DDBJ databases">
        <title>Genome Assembly of Synthetic Allotetraploid Brassica napus Reveals Homoeologous Exchanges between Subgenomes.</title>
        <authorList>
            <person name="Davis J.T."/>
        </authorList>
    </citation>
    <scope>NUCLEOTIDE SEQUENCE [LARGE SCALE GENOMIC DNA]</scope>
    <source>
        <strain evidence="4">cv. Da-Ae</strain>
        <tissue evidence="3">Seedling</tissue>
    </source>
</reference>
<evidence type="ECO:0000313" key="4">
    <source>
        <dbReference type="Proteomes" id="UP000824890"/>
    </source>
</evidence>
<name>A0ABQ8CT08_BRANA</name>
<organism evidence="3 4">
    <name type="scientific">Brassica napus</name>
    <name type="common">Rape</name>
    <dbReference type="NCBI Taxonomy" id="3708"/>
    <lineage>
        <taxon>Eukaryota</taxon>
        <taxon>Viridiplantae</taxon>
        <taxon>Streptophyta</taxon>
        <taxon>Embryophyta</taxon>
        <taxon>Tracheophyta</taxon>
        <taxon>Spermatophyta</taxon>
        <taxon>Magnoliopsida</taxon>
        <taxon>eudicotyledons</taxon>
        <taxon>Gunneridae</taxon>
        <taxon>Pentapetalae</taxon>
        <taxon>rosids</taxon>
        <taxon>malvids</taxon>
        <taxon>Brassicales</taxon>
        <taxon>Brassicaceae</taxon>
        <taxon>Brassiceae</taxon>
        <taxon>Brassica</taxon>
    </lineage>
</organism>